<protein>
    <submittedName>
        <fullName evidence="9">Serine/threonine protein kinase</fullName>
    </submittedName>
</protein>
<dbReference type="Gene3D" id="1.10.510.10">
    <property type="entry name" value="Transferase(Phosphotransferase) domain 1"/>
    <property type="match status" value="1"/>
</dbReference>
<dbReference type="AlphaFoldDB" id="A0A7T7L5L7"/>
<feature type="region of interest" description="Disordered" evidence="6">
    <location>
        <begin position="337"/>
        <end position="484"/>
    </location>
</feature>
<dbReference type="CDD" id="cd14014">
    <property type="entry name" value="STKc_PknB_like"/>
    <property type="match status" value="1"/>
</dbReference>
<dbReference type="PROSITE" id="PS00107">
    <property type="entry name" value="PROTEIN_KINASE_ATP"/>
    <property type="match status" value="1"/>
</dbReference>
<dbReference type="SMART" id="SM00220">
    <property type="entry name" value="S_TKc"/>
    <property type="match status" value="1"/>
</dbReference>
<dbReference type="Pfam" id="PF00069">
    <property type="entry name" value="Pkinase"/>
    <property type="match status" value="1"/>
</dbReference>
<feature type="compositionally biased region" description="Low complexity" evidence="6">
    <location>
        <begin position="520"/>
        <end position="540"/>
    </location>
</feature>
<feature type="compositionally biased region" description="Pro residues" evidence="6">
    <location>
        <begin position="377"/>
        <end position="390"/>
    </location>
</feature>
<evidence type="ECO:0000256" key="5">
    <source>
        <dbReference type="PROSITE-ProRule" id="PRU10141"/>
    </source>
</evidence>
<dbReference type="PROSITE" id="PS00108">
    <property type="entry name" value="PROTEIN_KINASE_ST"/>
    <property type="match status" value="1"/>
</dbReference>
<sequence>MEKLGPADPQRIGAYRLLARLGAGGMGQVFLARSDRGRTVAVKLVRQELAEQEEFRARFRQEVLAARRVGGYWTAPVLDADTEAAIPWVATGYVAGPSLEAVVGHDHGALPERSVRILAAGLAHALKDIHAAELIHRDLKPSNVLVTIDGPRVIDFGIARALETVTDGGLTRTGALVGSPGFMAPEQVRGDRITPACDVFCLGSVLSYAATGDLPFGTANSGVHALMFRIAQEEPDLEGVPEGIADLVRQCLRKDPASRPTLDDILERTGAEDTVTDGRSRDPWLPGTLVAQLGRHAVQLLDTEDPESPEGSKERESVAQTPEGLISARPAFEAEAVQADGGSGGAAPRDGKGKGGGGEETPGPPEASPEHQHAPTPDGPTPPPPGPPGAAPFDHLPTMTTGLPGTPPPTTPPGGPPVHPAYGYPQQHPQPAGYGYPHYQQQPAGHPPPPGSTPPYGPTPSYGPTPPYGPGVPQHPGPPQGRGGRSTAVLIIVALIVALGAGASVYALMKGDGDNRAGGDPTTSPTADAPTTPGQVTEGPTQPPPTTPEETPTDGAIPVKYLGTWTASIDNDTGHNTRELTIQQGEVGDTVLSLTADGPAGSGTYHCVFRAQLAETPSAGGPLRIGASEVTVGEPASSCSPGEATELTVLPDGRLRRVNTSNGDELTYTKQG</sequence>
<keyword evidence="2 5" id="KW-0547">Nucleotide-binding</keyword>
<evidence type="ECO:0000256" key="3">
    <source>
        <dbReference type="ARBA" id="ARBA00022777"/>
    </source>
</evidence>
<dbReference type="PROSITE" id="PS50011">
    <property type="entry name" value="PROTEIN_KINASE_DOM"/>
    <property type="match status" value="1"/>
</dbReference>
<evidence type="ECO:0000259" key="8">
    <source>
        <dbReference type="PROSITE" id="PS50011"/>
    </source>
</evidence>
<evidence type="ECO:0000313" key="10">
    <source>
        <dbReference type="Proteomes" id="UP000595636"/>
    </source>
</evidence>
<keyword evidence="3 9" id="KW-0418">Kinase</keyword>
<feature type="region of interest" description="Disordered" evidence="6">
    <location>
        <begin position="515"/>
        <end position="556"/>
    </location>
</feature>
<name>A0A7T7L5L7_9ACTN</name>
<dbReference type="InterPro" id="IPR000719">
    <property type="entry name" value="Prot_kinase_dom"/>
</dbReference>
<evidence type="ECO:0000256" key="7">
    <source>
        <dbReference type="SAM" id="Phobius"/>
    </source>
</evidence>
<keyword evidence="10" id="KW-1185">Reference proteome</keyword>
<dbReference type="InterPro" id="IPR011009">
    <property type="entry name" value="Kinase-like_dom_sf"/>
</dbReference>
<dbReference type="Gene3D" id="3.30.200.20">
    <property type="entry name" value="Phosphorylase Kinase, domain 1"/>
    <property type="match status" value="1"/>
</dbReference>
<dbReference type="GO" id="GO:0004674">
    <property type="term" value="F:protein serine/threonine kinase activity"/>
    <property type="evidence" value="ECO:0007669"/>
    <property type="project" value="UniProtKB-KW"/>
</dbReference>
<feature type="region of interest" description="Disordered" evidence="6">
    <location>
        <begin position="303"/>
        <end position="325"/>
    </location>
</feature>
<keyword evidence="1" id="KW-0808">Transferase</keyword>
<dbReference type="SUPFAM" id="SSF56112">
    <property type="entry name" value="Protein kinase-like (PK-like)"/>
    <property type="match status" value="1"/>
</dbReference>
<evidence type="ECO:0000256" key="2">
    <source>
        <dbReference type="ARBA" id="ARBA00022741"/>
    </source>
</evidence>
<dbReference type="EMBL" id="CP066831">
    <property type="protein sequence ID" value="QQM46908.1"/>
    <property type="molecule type" value="Genomic_DNA"/>
</dbReference>
<dbReference type="GO" id="GO:0005524">
    <property type="term" value="F:ATP binding"/>
    <property type="evidence" value="ECO:0007669"/>
    <property type="project" value="UniProtKB-UniRule"/>
</dbReference>
<dbReference type="RefSeq" id="WP_200401710.1">
    <property type="nucleotide sequence ID" value="NZ_CP066831.1"/>
</dbReference>
<keyword evidence="9" id="KW-0723">Serine/threonine-protein kinase</keyword>
<feature type="compositionally biased region" description="Pro residues" evidence="6">
    <location>
        <begin position="445"/>
        <end position="479"/>
    </location>
</feature>
<accession>A0A7T7L5L7</accession>
<dbReference type="InterPro" id="IPR008271">
    <property type="entry name" value="Ser/Thr_kinase_AS"/>
</dbReference>
<dbReference type="InterPro" id="IPR017441">
    <property type="entry name" value="Protein_kinase_ATP_BS"/>
</dbReference>
<organism evidence="9 10">
    <name type="scientific">Streptomyces liliifuscus</name>
    <dbReference type="NCBI Taxonomy" id="2797636"/>
    <lineage>
        <taxon>Bacteria</taxon>
        <taxon>Bacillati</taxon>
        <taxon>Actinomycetota</taxon>
        <taxon>Actinomycetes</taxon>
        <taxon>Kitasatosporales</taxon>
        <taxon>Streptomycetaceae</taxon>
        <taxon>Streptomyces</taxon>
    </lineage>
</organism>
<keyword evidence="7" id="KW-1133">Transmembrane helix</keyword>
<proteinExistence type="predicted"/>
<feature type="transmembrane region" description="Helical" evidence="7">
    <location>
        <begin position="488"/>
        <end position="509"/>
    </location>
</feature>
<reference evidence="9 10" key="1">
    <citation type="submission" date="2020-12" db="EMBL/GenBank/DDBJ databases">
        <title>A novel species.</title>
        <authorList>
            <person name="Li K."/>
        </authorList>
    </citation>
    <scope>NUCLEOTIDE SEQUENCE [LARGE SCALE GENOMIC DNA]</scope>
    <source>
        <strain evidence="9 10">ZYC-3</strain>
    </source>
</reference>
<evidence type="ECO:0000313" key="9">
    <source>
        <dbReference type="EMBL" id="QQM46908.1"/>
    </source>
</evidence>
<feature type="binding site" evidence="5">
    <location>
        <position position="43"/>
    </location>
    <ligand>
        <name>ATP</name>
        <dbReference type="ChEBI" id="CHEBI:30616"/>
    </ligand>
</feature>
<keyword evidence="4 5" id="KW-0067">ATP-binding</keyword>
<gene>
    <name evidence="9" type="ORF">JEQ17_25320</name>
</gene>
<dbReference type="Proteomes" id="UP000595636">
    <property type="component" value="Chromosome"/>
</dbReference>
<keyword evidence="7" id="KW-0472">Membrane</keyword>
<feature type="domain" description="Protein kinase" evidence="8">
    <location>
        <begin position="15"/>
        <end position="285"/>
    </location>
</feature>
<evidence type="ECO:0000256" key="6">
    <source>
        <dbReference type="SAM" id="MobiDB-lite"/>
    </source>
</evidence>
<evidence type="ECO:0000256" key="4">
    <source>
        <dbReference type="ARBA" id="ARBA00022840"/>
    </source>
</evidence>
<keyword evidence="7" id="KW-0812">Transmembrane</keyword>
<dbReference type="PANTHER" id="PTHR43289">
    <property type="entry name" value="MITOGEN-ACTIVATED PROTEIN KINASE KINASE KINASE 20-RELATED"/>
    <property type="match status" value="1"/>
</dbReference>
<dbReference type="PANTHER" id="PTHR43289:SF34">
    <property type="entry name" value="SERINE_THREONINE-PROTEIN KINASE YBDM-RELATED"/>
    <property type="match status" value="1"/>
</dbReference>
<feature type="compositionally biased region" description="Pro residues" evidence="6">
    <location>
        <begin position="405"/>
        <end position="419"/>
    </location>
</feature>
<dbReference type="KEGG" id="slf:JEQ17_25320"/>
<evidence type="ECO:0000256" key="1">
    <source>
        <dbReference type="ARBA" id="ARBA00022679"/>
    </source>
</evidence>